<dbReference type="PANTHER" id="PTHR12224:SF0">
    <property type="entry name" value="BETA-1,4-MANNOSYL-GLYCOPROTEIN 4-BETA-N-ACETYLGLUCOSAMINYLTRANSFERASE"/>
    <property type="match status" value="1"/>
</dbReference>
<dbReference type="GO" id="GO:0003830">
    <property type="term" value="F:beta-1,4-mannosylglycoprotein 4-beta-N-acetylglucosaminyltransferase activity"/>
    <property type="evidence" value="ECO:0007669"/>
    <property type="project" value="InterPro"/>
</dbReference>
<dbReference type="GO" id="GO:0006044">
    <property type="term" value="P:N-acetylglucosamine metabolic process"/>
    <property type="evidence" value="ECO:0007669"/>
    <property type="project" value="TreeGrafter"/>
</dbReference>
<dbReference type="PANTHER" id="PTHR12224">
    <property type="entry name" value="BETA-1,4-MANNOSYL-GLYCOPROTEIN BETA-1,4-N-ACETYLGLUCOSAMINYL-TRANSFERASE"/>
    <property type="match status" value="1"/>
</dbReference>
<dbReference type="AlphaFoldDB" id="A0A1X2IQH0"/>
<organism evidence="1 2">
    <name type="scientific">Absidia repens</name>
    <dbReference type="NCBI Taxonomy" id="90262"/>
    <lineage>
        <taxon>Eukaryota</taxon>
        <taxon>Fungi</taxon>
        <taxon>Fungi incertae sedis</taxon>
        <taxon>Mucoromycota</taxon>
        <taxon>Mucoromycotina</taxon>
        <taxon>Mucoromycetes</taxon>
        <taxon>Mucorales</taxon>
        <taxon>Cunninghamellaceae</taxon>
        <taxon>Absidia</taxon>
    </lineage>
</organism>
<sequence>MIRRRRVCLLYTLIIFTLSTLGIFYHNPDLVTDFGYYTRPIWDKEIVKFDHYQRHYYADGVPMKNLCELNGWTFDNNTTDQQQQKRPKVYDSVIFSVELDLLEIRLAELWDVVDVFIILESNSTFTGTTKPLVFLENQERFAFAKDKIYHKVIYQQGTLPDGETAFYNENAMRHEMNQVFRDIGVARDDWIIMADVDELIRRKTVQLITQCQNVPRELHLQLRNYVYSFEFLFDNDSWRAHMVRYDPDHTKYGHYEVSDIILADAGWHCSFCFKSLKDFQFKMQSYSHADRVRRPALLELDNIQKVICDGSNIYGYPPEAYTYLDFFNKMGNIPKQLTGGGLPNHVLANAEKFRYLLPGGCIRES</sequence>
<dbReference type="EMBL" id="MCGE01000006">
    <property type="protein sequence ID" value="ORZ20531.1"/>
    <property type="molecule type" value="Genomic_DNA"/>
</dbReference>
<dbReference type="Proteomes" id="UP000193560">
    <property type="component" value="Unassembled WGS sequence"/>
</dbReference>
<name>A0A1X2IQH0_9FUNG</name>
<reference evidence="1 2" key="1">
    <citation type="submission" date="2016-07" db="EMBL/GenBank/DDBJ databases">
        <title>Pervasive Adenine N6-methylation of Active Genes in Fungi.</title>
        <authorList>
            <consortium name="DOE Joint Genome Institute"/>
            <person name="Mondo S.J."/>
            <person name="Dannebaum R.O."/>
            <person name="Kuo R.C."/>
            <person name="Labutti K."/>
            <person name="Haridas S."/>
            <person name="Kuo A."/>
            <person name="Salamov A."/>
            <person name="Ahrendt S.R."/>
            <person name="Lipzen A."/>
            <person name="Sullivan W."/>
            <person name="Andreopoulos W.B."/>
            <person name="Clum A."/>
            <person name="Lindquist E."/>
            <person name="Daum C."/>
            <person name="Ramamoorthy G.K."/>
            <person name="Gryganskyi A."/>
            <person name="Culley D."/>
            <person name="Magnuson J.K."/>
            <person name="James T.Y."/>
            <person name="O'Malley M.A."/>
            <person name="Stajich J.E."/>
            <person name="Spatafora J.W."/>
            <person name="Visel A."/>
            <person name="Grigoriev I.V."/>
        </authorList>
    </citation>
    <scope>NUCLEOTIDE SEQUENCE [LARGE SCALE GENOMIC DNA]</scope>
    <source>
        <strain evidence="1 2">NRRL 1336</strain>
    </source>
</reference>
<proteinExistence type="predicted"/>
<gene>
    <name evidence="1" type="ORF">BCR42DRAFT_489031</name>
</gene>
<dbReference type="InterPro" id="IPR006813">
    <property type="entry name" value="Glyco_trans_17"/>
</dbReference>
<dbReference type="STRING" id="90262.A0A1X2IQH0"/>
<keyword evidence="2" id="KW-1185">Reference proteome</keyword>
<keyword evidence="1" id="KW-0808">Transferase</keyword>
<evidence type="ECO:0000313" key="1">
    <source>
        <dbReference type="EMBL" id="ORZ20531.1"/>
    </source>
</evidence>
<dbReference type="Pfam" id="PF04724">
    <property type="entry name" value="Glyco_transf_17"/>
    <property type="match status" value="1"/>
</dbReference>
<dbReference type="GO" id="GO:0016020">
    <property type="term" value="C:membrane"/>
    <property type="evidence" value="ECO:0007669"/>
    <property type="project" value="InterPro"/>
</dbReference>
<protein>
    <submittedName>
        <fullName evidence="1">Putative acetylglucosaminyltransferase</fullName>
    </submittedName>
</protein>
<dbReference type="OrthoDB" id="6474464at2759"/>
<evidence type="ECO:0000313" key="2">
    <source>
        <dbReference type="Proteomes" id="UP000193560"/>
    </source>
</evidence>
<comment type="caution">
    <text evidence="1">The sequence shown here is derived from an EMBL/GenBank/DDBJ whole genome shotgun (WGS) entry which is preliminary data.</text>
</comment>
<accession>A0A1X2IQH0</accession>